<evidence type="ECO:0000256" key="1">
    <source>
        <dbReference type="SAM" id="MobiDB-lite"/>
    </source>
</evidence>
<dbReference type="EMBL" id="LR796244">
    <property type="protein sequence ID" value="CAB4131137.1"/>
    <property type="molecule type" value="Genomic_DNA"/>
</dbReference>
<reference evidence="2" key="1">
    <citation type="submission" date="2020-04" db="EMBL/GenBank/DDBJ databases">
        <authorList>
            <person name="Chiriac C."/>
            <person name="Salcher M."/>
            <person name="Ghai R."/>
            <person name="Kavagutti S V."/>
        </authorList>
    </citation>
    <scope>NUCLEOTIDE SEQUENCE</scope>
</reference>
<evidence type="ECO:0008006" key="3">
    <source>
        <dbReference type="Google" id="ProtNLM"/>
    </source>
</evidence>
<name>A0A6J5LDA1_9CAUD</name>
<protein>
    <recommendedName>
        <fullName evidence="3">rRNA biogenesis protein rrp5</fullName>
    </recommendedName>
</protein>
<evidence type="ECO:0000313" key="2">
    <source>
        <dbReference type="EMBL" id="CAB4131137.1"/>
    </source>
</evidence>
<organism evidence="2">
    <name type="scientific">uncultured Caudovirales phage</name>
    <dbReference type="NCBI Taxonomy" id="2100421"/>
    <lineage>
        <taxon>Viruses</taxon>
        <taxon>Duplodnaviria</taxon>
        <taxon>Heunggongvirae</taxon>
        <taxon>Uroviricota</taxon>
        <taxon>Caudoviricetes</taxon>
        <taxon>Peduoviridae</taxon>
        <taxon>Maltschvirus</taxon>
        <taxon>Maltschvirus maltsch</taxon>
    </lineage>
</organism>
<accession>A0A6J5LDA1</accession>
<feature type="compositionally biased region" description="Low complexity" evidence="1">
    <location>
        <begin position="51"/>
        <end position="105"/>
    </location>
</feature>
<sequence length="159" mass="15790">MIQITFTPETPEQAAVVAEAIGKYLGTVPVGGTVAEVKEPAAEAPKRTRKAAGTSSPSSASDSASSPTPSTTSSTSAEPEPAVGNETAAAPSEPEAPAASTASSPVAVTLEDVRGVLAKLSQGGKANEVKGLIAKFGAAKLTEIPADKYSDVLAAAQEL</sequence>
<feature type="region of interest" description="Disordered" evidence="1">
    <location>
        <begin position="38"/>
        <end position="105"/>
    </location>
</feature>
<gene>
    <name evidence="2" type="ORF">UFOVP123_62</name>
</gene>
<proteinExistence type="predicted"/>